<name>S3BZD8_OPHP1</name>
<dbReference type="InterPro" id="IPR036928">
    <property type="entry name" value="AS_sf"/>
</dbReference>
<dbReference type="PANTHER" id="PTHR42678">
    <property type="entry name" value="AMIDASE"/>
    <property type="match status" value="1"/>
</dbReference>
<feature type="domain" description="Amidase" evidence="1">
    <location>
        <begin position="50"/>
        <end position="344"/>
    </location>
</feature>
<evidence type="ECO:0000313" key="2">
    <source>
        <dbReference type="EMBL" id="EPE04821.1"/>
    </source>
</evidence>
<protein>
    <submittedName>
        <fullName evidence="2">Amidase</fullName>
    </submittedName>
</protein>
<dbReference type="Pfam" id="PF01425">
    <property type="entry name" value="Amidase"/>
    <property type="match status" value="1"/>
</dbReference>
<evidence type="ECO:0000259" key="1">
    <source>
        <dbReference type="Pfam" id="PF01425"/>
    </source>
</evidence>
<dbReference type="AlphaFoldDB" id="S3BZD8"/>
<dbReference type="InterPro" id="IPR023631">
    <property type="entry name" value="Amidase_dom"/>
</dbReference>
<dbReference type="STRING" id="1262450.S3BZD8"/>
<dbReference type="Proteomes" id="UP000016923">
    <property type="component" value="Unassembled WGS sequence"/>
</dbReference>
<accession>S3BZD8</accession>
<gene>
    <name evidence="2" type="ORF">F503_06370</name>
</gene>
<organism evidence="2 3">
    <name type="scientific">Ophiostoma piceae (strain UAMH 11346)</name>
    <name type="common">Sap stain fungus</name>
    <dbReference type="NCBI Taxonomy" id="1262450"/>
    <lineage>
        <taxon>Eukaryota</taxon>
        <taxon>Fungi</taxon>
        <taxon>Dikarya</taxon>
        <taxon>Ascomycota</taxon>
        <taxon>Pezizomycotina</taxon>
        <taxon>Sordariomycetes</taxon>
        <taxon>Sordariomycetidae</taxon>
        <taxon>Ophiostomatales</taxon>
        <taxon>Ophiostomataceae</taxon>
        <taxon>Ophiostoma</taxon>
    </lineage>
</organism>
<dbReference type="OrthoDB" id="566138at2759"/>
<dbReference type="EMBL" id="KE148159">
    <property type="protein sequence ID" value="EPE04821.1"/>
    <property type="molecule type" value="Genomic_DNA"/>
</dbReference>
<dbReference type="HOGENOM" id="CLU_009600_14_1_1"/>
<proteinExistence type="predicted"/>
<dbReference type="SUPFAM" id="SSF75304">
    <property type="entry name" value="Amidase signature (AS) enzymes"/>
    <property type="match status" value="2"/>
</dbReference>
<dbReference type="Gene3D" id="3.90.1300.10">
    <property type="entry name" value="Amidase signature (AS) domain"/>
    <property type="match status" value="1"/>
</dbReference>
<evidence type="ECO:0000313" key="3">
    <source>
        <dbReference type="Proteomes" id="UP000016923"/>
    </source>
</evidence>
<reference evidence="2 3" key="1">
    <citation type="journal article" date="2013" name="BMC Genomics">
        <title>The genome and transcriptome of the pine saprophyte Ophiostoma piceae, and a comparison with the bark beetle-associated pine pathogen Grosmannia clavigera.</title>
        <authorList>
            <person name="Haridas S."/>
            <person name="Wang Y."/>
            <person name="Lim L."/>
            <person name="Massoumi Alamouti S."/>
            <person name="Jackman S."/>
            <person name="Docking R."/>
            <person name="Robertson G."/>
            <person name="Birol I."/>
            <person name="Bohlmann J."/>
            <person name="Breuil C."/>
        </authorList>
    </citation>
    <scope>NUCLEOTIDE SEQUENCE [LARGE SCALE GENOMIC DNA]</scope>
    <source>
        <strain evidence="2 3">UAMH 11346</strain>
    </source>
</reference>
<dbReference type="PANTHER" id="PTHR42678:SF34">
    <property type="entry name" value="OS04G0183300 PROTEIN"/>
    <property type="match status" value="1"/>
</dbReference>
<keyword evidence="3" id="KW-1185">Reference proteome</keyword>
<dbReference type="VEuPathDB" id="FungiDB:F503_06370"/>
<sequence>MATRRDYDMSLEAIATCNLEADLESLGPLEQLSIDKLHGLYRNGLSVAVVVAAHINRLGMLNNDLHAVLELNYRALDIARELDAEYAQVGRMRGPLFGVPVLIKDNIHAHEVEWECAAGSLALLGAHPRSESPAVTKLRASGAVLLGITNCSEWCNFRSFPSDDGWSARGGQTFGAYHYRQDPSGSSSGSAVAVDMGFCVAALGTETSGNVIFPSSQNNVVGLKPTVGLVSRRGVVPISPEQDTIGVLARSYTDAAYILDAISGRDKADSKTMAIPFAGSPSSNMSKLPPLIGAMRIGVPRNALEGVHPQILEAFQKKILGPLEDIGGVELVDCSFPGVDLFKSLNHLELTDYIAGEFNEALINYVFSLKTNPNHVLPWGALCDFIEQVDGEEHSEKEEVTAVNSRYEIANKTQGGRFQIWDRHTSWHAPGVGHGPRPASGETNIQLSALGDFKPKRNMRRFEQVKATTRQTPAYLRAKNNARYFAAEGGIRGALDGKDCPGGIEGINDHEPVSFLVVPTAAACANYFAAGGGYPQVTIPLGYFEQATEVEYNDTGRLVRTGPNIPYGVSVIGRHFDEGRYLSHICKQIEAVLDTRSEISQRRPAFLNG</sequence>
<dbReference type="eggNOG" id="KOG1211">
    <property type="taxonomic scope" value="Eukaryota"/>
</dbReference>